<dbReference type="Proteomes" id="UP000800096">
    <property type="component" value="Unassembled WGS sequence"/>
</dbReference>
<evidence type="ECO:0000313" key="2">
    <source>
        <dbReference type="Proteomes" id="UP000800096"/>
    </source>
</evidence>
<protein>
    <submittedName>
        <fullName evidence="1">Uncharacterized protein</fullName>
    </submittedName>
</protein>
<gene>
    <name evidence="1" type="ORF">BDU57DRAFT_341421</name>
</gene>
<organism evidence="1 2">
    <name type="scientific">Ampelomyces quisqualis</name>
    <name type="common">Powdery mildew agent</name>
    <dbReference type="NCBI Taxonomy" id="50730"/>
    <lineage>
        <taxon>Eukaryota</taxon>
        <taxon>Fungi</taxon>
        <taxon>Dikarya</taxon>
        <taxon>Ascomycota</taxon>
        <taxon>Pezizomycotina</taxon>
        <taxon>Dothideomycetes</taxon>
        <taxon>Pleosporomycetidae</taxon>
        <taxon>Pleosporales</taxon>
        <taxon>Pleosporineae</taxon>
        <taxon>Phaeosphaeriaceae</taxon>
        <taxon>Ampelomyces</taxon>
    </lineage>
</organism>
<name>A0A6A5QC62_AMPQU</name>
<evidence type="ECO:0000313" key="1">
    <source>
        <dbReference type="EMBL" id="KAF1912989.1"/>
    </source>
</evidence>
<reference evidence="1" key="1">
    <citation type="journal article" date="2020" name="Stud. Mycol.">
        <title>101 Dothideomycetes genomes: a test case for predicting lifestyles and emergence of pathogens.</title>
        <authorList>
            <person name="Haridas S."/>
            <person name="Albert R."/>
            <person name="Binder M."/>
            <person name="Bloem J."/>
            <person name="Labutti K."/>
            <person name="Salamov A."/>
            <person name="Andreopoulos B."/>
            <person name="Baker S."/>
            <person name="Barry K."/>
            <person name="Bills G."/>
            <person name="Bluhm B."/>
            <person name="Cannon C."/>
            <person name="Castanera R."/>
            <person name="Culley D."/>
            <person name="Daum C."/>
            <person name="Ezra D."/>
            <person name="Gonzalez J."/>
            <person name="Henrissat B."/>
            <person name="Kuo A."/>
            <person name="Liang C."/>
            <person name="Lipzen A."/>
            <person name="Lutzoni F."/>
            <person name="Magnuson J."/>
            <person name="Mondo S."/>
            <person name="Nolan M."/>
            <person name="Ohm R."/>
            <person name="Pangilinan J."/>
            <person name="Park H.-J."/>
            <person name="Ramirez L."/>
            <person name="Alfaro M."/>
            <person name="Sun H."/>
            <person name="Tritt A."/>
            <person name="Yoshinaga Y."/>
            <person name="Zwiers L.-H."/>
            <person name="Turgeon B."/>
            <person name="Goodwin S."/>
            <person name="Spatafora J."/>
            <person name="Crous P."/>
            <person name="Grigoriev I."/>
        </authorList>
    </citation>
    <scope>NUCLEOTIDE SEQUENCE</scope>
    <source>
        <strain evidence="1">HMLAC05119</strain>
    </source>
</reference>
<accession>A0A6A5QC62</accession>
<dbReference type="EMBL" id="ML979139">
    <property type="protein sequence ID" value="KAF1912989.1"/>
    <property type="molecule type" value="Genomic_DNA"/>
</dbReference>
<sequence length="177" mass="19570">MRKPAARAHYGPSSRISPFAAPRLHNPASVNLGNLAGCISTCALGAPIREIIHWLHVQATTSRQTVTRNSLRNLAGRTAADQLLDACNSVMRVLSRLRTWLEVTHLRPEARCAATTVFKTAKLSRILATTNHRNPLQLPHQCRLLALVPNCSTWHFLNLRDKDVDLVSIIESISVST</sequence>
<dbReference type="AlphaFoldDB" id="A0A6A5QC62"/>
<keyword evidence="2" id="KW-1185">Reference proteome</keyword>
<proteinExistence type="predicted"/>